<accession>A0A1G6GXY3</accession>
<protein>
    <submittedName>
        <fullName evidence="2">Dephospho-CoA kinase</fullName>
    </submittedName>
</protein>
<dbReference type="RefSeq" id="WP_093180550.1">
    <property type="nucleotide sequence ID" value="NZ_FMYH01000001.1"/>
</dbReference>
<evidence type="ECO:0000313" key="3">
    <source>
        <dbReference type="Proteomes" id="UP000199039"/>
    </source>
</evidence>
<dbReference type="EMBL" id="FMYH01000001">
    <property type="protein sequence ID" value="SDB86006.1"/>
    <property type="molecule type" value="Genomic_DNA"/>
</dbReference>
<dbReference type="STRING" id="1814289.SAMN05216410_0511"/>
<feature type="compositionally biased region" description="Low complexity" evidence="1">
    <location>
        <begin position="9"/>
        <end position="28"/>
    </location>
</feature>
<evidence type="ECO:0000256" key="1">
    <source>
        <dbReference type="SAM" id="MobiDB-lite"/>
    </source>
</evidence>
<reference evidence="2 3" key="1">
    <citation type="submission" date="2016-09" db="EMBL/GenBank/DDBJ databases">
        <authorList>
            <person name="Capua I."/>
            <person name="De Benedictis P."/>
            <person name="Joannis T."/>
            <person name="Lombin L.H."/>
            <person name="Cattoli G."/>
        </authorList>
    </citation>
    <scope>NUCLEOTIDE SEQUENCE [LARGE SCALE GENOMIC DNA]</scope>
    <source>
        <strain evidence="2 3">ISLP-3</strain>
    </source>
</reference>
<dbReference type="Proteomes" id="UP000199039">
    <property type="component" value="Unassembled WGS sequence"/>
</dbReference>
<dbReference type="AlphaFoldDB" id="A0A1G6GXY3"/>
<keyword evidence="2" id="KW-0418">Kinase</keyword>
<gene>
    <name evidence="2" type="ORF">SAMN05216410_0511</name>
</gene>
<dbReference type="OrthoDB" id="3237545at2"/>
<organism evidence="2 3">
    <name type="scientific">Sanguibacter gelidistatuariae</name>
    <dbReference type="NCBI Taxonomy" id="1814289"/>
    <lineage>
        <taxon>Bacteria</taxon>
        <taxon>Bacillati</taxon>
        <taxon>Actinomycetota</taxon>
        <taxon>Actinomycetes</taxon>
        <taxon>Micrococcales</taxon>
        <taxon>Sanguibacteraceae</taxon>
        <taxon>Sanguibacter</taxon>
    </lineage>
</organism>
<evidence type="ECO:0000313" key="2">
    <source>
        <dbReference type="EMBL" id="SDB86006.1"/>
    </source>
</evidence>
<feature type="region of interest" description="Disordered" evidence="1">
    <location>
        <begin position="1"/>
        <end position="32"/>
    </location>
</feature>
<proteinExistence type="predicted"/>
<keyword evidence="3" id="KW-1185">Reference proteome</keyword>
<dbReference type="Gene3D" id="3.40.50.300">
    <property type="entry name" value="P-loop containing nucleotide triphosphate hydrolases"/>
    <property type="match status" value="1"/>
</dbReference>
<name>A0A1G6GXY3_9MICO</name>
<keyword evidence="2" id="KW-0808">Transferase</keyword>
<dbReference type="InterPro" id="IPR027417">
    <property type="entry name" value="P-loop_NTPase"/>
</dbReference>
<dbReference type="SUPFAM" id="SSF52540">
    <property type="entry name" value="P-loop containing nucleoside triphosphate hydrolases"/>
    <property type="match status" value="1"/>
</dbReference>
<sequence>MTDPHRSLPGVPRRPARPTTAPGPAAAPRSEERTLDWHELAATLGPSSTGPAPTPGLRRPVHVIAVDGFSGSGKTWFADRLARTLGAPVFHVDEFVPGWDALADGIAHVSAHLLAPWTQGRAALVREYDWHGARPGPWVRVEAEPVVVLEGSGIGTVDRSLISALVWVDTSDALRADRLAGRSDRELYAPYREMWAAQERALASRARTADRADVVVHEAAETLLRTSCRLYERT</sequence>
<dbReference type="GO" id="GO:0016301">
    <property type="term" value="F:kinase activity"/>
    <property type="evidence" value="ECO:0007669"/>
    <property type="project" value="UniProtKB-KW"/>
</dbReference>